<dbReference type="PROSITE" id="PS51257">
    <property type="entry name" value="PROKAR_LIPOPROTEIN"/>
    <property type="match status" value="1"/>
</dbReference>
<keyword evidence="3 6" id="KW-0564">Palmitate</keyword>
<dbReference type="EMBL" id="CP141769">
    <property type="protein sequence ID" value="WRS40084.1"/>
    <property type="molecule type" value="Genomic_DNA"/>
</dbReference>
<evidence type="ECO:0000256" key="5">
    <source>
        <dbReference type="ARBA" id="ARBA00023288"/>
    </source>
</evidence>
<evidence type="ECO:0000256" key="2">
    <source>
        <dbReference type="ARBA" id="ARBA00023136"/>
    </source>
</evidence>
<keyword evidence="5 6" id="KW-0449">Lipoprotein</keyword>
<dbReference type="HAMAP" id="MF_00922">
    <property type="entry name" value="OM_assembly_BamD"/>
    <property type="match status" value="1"/>
</dbReference>
<dbReference type="InterPro" id="IPR039565">
    <property type="entry name" value="BamD-like"/>
</dbReference>
<dbReference type="Pfam" id="PF13525">
    <property type="entry name" value="YfiO"/>
    <property type="match status" value="1"/>
</dbReference>
<dbReference type="Proteomes" id="UP001334732">
    <property type="component" value="Chromosome"/>
</dbReference>
<evidence type="ECO:0000259" key="7">
    <source>
        <dbReference type="Pfam" id="PF13525"/>
    </source>
</evidence>
<dbReference type="Gene3D" id="1.25.40.10">
    <property type="entry name" value="Tetratricopeptide repeat domain"/>
    <property type="match status" value="1"/>
</dbReference>
<name>A0ABZ1CLK9_9PROT</name>
<gene>
    <name evidence="6" type="primary">bamD</name>
    <name evidence="8" type="ORF">VA613_04235</name>
</gene>
<dbReference type="InterPro" id="IPR011990">
    <property type="entry name" value="TPR-like_helical_dom_sf"/>
</dbReference>
<sequence length="275" mass="30945">MLKQRLSGFTAYNRALGGVLLAAALSLGGCGLLPEVKDETAGWSAQRLYSEAKDNLNEGNYERAVKLFETLESRYPFGRYAQQAQLEVAYAYYKDNEPISAVAACDRFIKLHPNHPNVDYAYYLKGLANFNDDLGLLGGLVDQDMSERDPKAAREAFLAFKELVTRFPNSKYADDATARMKYLVNALAGNEVHVARYYLKRKAWVAAANRAKTVLTDYPEAPAVEEALGIMVVAYDNLHLTTPRDDAKRVLELNYPNSTYLKGVSVKEKAWYRFW</sequence>
<evidence type="ECO:0000256" key="6">
    <source>
        <dbReference type="HAMAP-Rule" id="MF_00922"/>
    </source>
</evidence>
<proteinExistence type="inferred from homology"/>
<evidence type="ECO:0000313" key="9">
    <source>
        <dbReference type="Proteomes" id="UP001334732"/>
    </source>
</evidence>
<dbReference type="InterPro" id="IPR017689">
    <property type="entry name" value="BamD"/>
</dbReference>
<comment type="similarity">
    <text evidence="6">Belongs to the BamD family.</text>
</comment>
<organism evidence="8 9">
    <name type="scientific">Thiobacillus sedimenti</name>
    <dbReference type="NCBI Taxonomy" id="3110231"/>
    <lineage>
        <taxon>Bacteria</taxon>
        <taxon>Pseudomonadati</taxon>
        <taxon>Pseudomonadota</taxon>
        <taxon>Betaproteobacteria</taxon>
        <taxon>Nitrosomonadales</taxon>
        <taxon>Thiobacillaceae</taxon>
        <taxon>Thiobacillus</taxon>
    </lineage>
</organism>
<evidence type="ECO:0000256" key="1">
    <source>
        <dbReference type="ARBA" id="ARBA00022729"/>
    </source>
</evidence>
<dbReference type="NCBIfam" id="TIGR03302">
    <property type="entry name" value="OM_YfiO"/>
    <property type="match status" value="1"/>
</dbReference>
<evidence type="ECO:0000256" key="4">
    <source>
        <dbReference type="ARBA" id="ARBA00023237"/>
    </source>
</evidence>
<keyword evidence="9" id="KW-1185">Reference proteome</keyword>
<dbReference type="PANTHER" id="PTHR37423">
    <property type="entry name" value="SOLUBLE LYTIC MUREIN TRANSGLYCOSYLASE-RELATED"/>
    <property type="match status" value="1"/>
</dbReference>
<dbReference type="RefSeq" id="WP_324780615.1">
    <property type="nucleotide sequence ID" value="NZ_CP141769.1"/>
</dbReference>
<evidence type="ECO:0000313" key="8">
    <source>
        <dbReference type="EMBL" id="WRS40084.1"/>
    </source>
</evidence>
<dbReference type="SUPFAM" id="SSF48452">
    <property type="entry name" value="TPR-like"/>
    <property type="match status" value="1"/>
</dbReference>
<accession>A0ABZ1CLK9</accession>
<keyword evidence="1 6" id="KW-0732">Signal</keyword>
<protein>
    <recommendedName>
        <fullName evidence="6">Outer membrane protein assembly factor BamD</fullName>
    </recommendedName>
</protein>
<dbReference type="PANTHER" id="PTHR37423:SF1">
    <property type="entry name" value="OUTER MEMBRANE PROTEIN ASSEMBLY FACTOR BAMD"/>
    <property type="match status" value="1"/>
</dbReference>
<keyword evidence="4 6" id="KW-0998">Cell outer membrane</keyword>
<comment type="subcellular location">
    <subcellularLocation>
        <location evidence="6">Cell outer membrane</location>
        <topology evidence="6">Lipid-anchor</topology>
    </subcellularLocation>
</comment>
<dbReference type="CDD" id="cd15830">
    <property type="entry name" value="BamD"/>
    <property type="match status" value="1"/>
</dbReference>
<keyword evidence="2 6" id="KW-0472">Membrane</keyword>
<comment type="subunit">
    <text evidence="6">Part of the Bam complex.</text>
</comment>
<reference evidence="8 9" key="1">
    <citation type="submission" date="2023-12" db="EMBL/GenBank/DDBJ databases">
        <title>Thiobacillus sedimentum sp. nov., a chemolithoautotrophic sulfur-oxidizing bacterium isolated from freshwater sediment.</title>
        <authorList>
            <person name="Luo J."/>
            <person name="Dai C."/>
        </authorList>
    </citation>
    <scope>NUCLEOTIDE SEQUENCE [LARGE SCALE GENOMIC DNA]</scope>
    <source>
        <strain evidence="8 9">SCUT-2</strain>
    </source>
</reference>
<evidence type="ECO:0000256" key="3">
    <source>
        <dbReference type="ARBA" id="ARBA00023139"/>
    </source>
</evidence>
<comment type="function">
    <text evidence="6">Part of the outer membrane protein assembly complex, which is involved in assembly and insertion of beta-barrel proteins into the outer membrane.</text>
</comment>
<feature type="domain" description="Outer membrane lipoprotein BamD-like" evidence="7">
    <location>
        <begin position="45"/>
        <end position="248"/>
    </location>
</feature>